<dbReference type="FunFam" id="3.30.710.10:FF:000091">
    <property type="entry name" value="Lola, isoform F"/>
    <property type="match status" value="1"/>
</dbReference>
<dbReference type="GO" id="GO:0048813">
    <property type="term" value="P:dendrite morphogenesis"/>
    <property type="evidence" value="ECO:0007669"/>
    <property type="project" value="UniProtKB-ARBA"/>
</dbReference>
<dbReference type="GO" id="GO:0007526">
    <property type="term" value="P:larval somatic muscle development"/>
    <property type="evidence" value="ECO:0007669"/>
    <property type="project" value="UniProtKB-ARBA"/>
</dbReference>
<dbReference type="Proteomes" id="UP000007819">
    <property type="component" value="Chromosome X"/>
</dbReference>
<evidence type="ECO:0000256" key="9">
    <source>
        <dbReference type="ARBA" id="ARBA00023015"/>
    </source>
</evidence>
<dbReference type="GO" id="GO:0006357">
    <property type="term" value="P:regulation of transcription by RNA polymerase II"/>
    <property type="evidence" value="ECO:0007669"/>
    <property type="project" value="TreeGrafter"/>
</dbReference>
<keyword evidence="10" id="KW-0804">Transcription</keyword>
<dbReference type="GO" id="GO:0016199">
    <property type="term" value="P:axon midline choice point recognition"/>
    <property type="evidence" value="ECO:0007669"/>
    <property type="project" value="UniProtKB-ARBA"/>
</dbReference>
<comment type="subcellular location">
    <subcellularLocation>
        <location evidence="1">Nucleus</location>
    </subcellularLocation>
</comment>
<evidence type="ECO:0000256" key="11">
    <source>
        <dbReference type="ARBA" id="ARBA00023242"/>
    </source>
</evidence>
<keyword evidence="3" id="KW-0479">Metal-binding</keyword>
<proteinExistence type="predicted"/>
<dbReference type="PROSITE" id="PS50157">
    <property type="entry name" value="ZINC_FINGER_C2H2_2"/>
    <property type="match status" value="4"/>
</dbReference>
<evidence type="ECO:0000313" key="18">
    <source>
        <dbReference type="Proteomes" id="UP000007819"/>
    </source>
</evidence>
<evidence type="ECO:0000313" key="17">
    <source>
        <dbReference type="EnsemblMetazoa" id="XP_001946809.2"/>
    </source>
</evidence>
<evidence type="ECO:0000256" key="6">
    <source>
        <dbReference type="ARBA" id="ARBA00022782"/>
    </source>
</evidence>
<feature type="compositionally biased region" description="Basic and acidic residues" evidence="14">
    <location>
        <begin position="156"/>
        <end position="172"/>
    </location>
</feature>
<keyword evidence="6" id="KW-0221">Differentiation</keyword>
<evidence type="ECO:0000256" key="10">
    <source>
        <dbReference type="ARBA" id="ARBA00023163"/>
    </source>
</evidence>
<dbReference type="Gene3D" id="3.30.710.10">
    <property type="entry name" value="Potassium Channel Kv1.1, Chain A"/>
    <property type="match status" value="1"/>
</dbReference>
<dbReference type="InterPro" id="IPR036236">
    <property type="entry name" value="Znf_C2H2_sf"/>
</dbReference>
<dbReference type="SUPFAM" id="SSF57667">
    <property type="entry name" value="beta-beta-alpha zinc fingers"/>
    <property type="match status" value="2"/>
</dbReference>
<dbReference type="AlphaFoldDB" id="A0A8R2A0S7"/>
<dbReference type="GO" id="GO:0005634">
    <property type="term" value="C:nucleus"/>
    <property type="evidence" value="ECO:0007669"/>
    <property type="project" value="UniProtKB-SubCell"/>
</dbReference>
<feature type="compositionally biased region" description="Polar residues" evidence="14">
    <location>
        <begin position="140"/>
        <end position="153"/>
    </location>
</feature>
<feature type="compositionally biased region" description="Polar residues" evidence="14">
    <location>
        <begin position="305"/>
        <end position="320"/>
    </location>
</feature>
<dbReference type="SUPFAM" id="SSF54695">
    <property type="entry name" value="POZ domain"/>
    <property type="match status" value="1"/>
</dbReference>
<organism evidence="17 18">
    <name type="scientific">Acyrthosiphon pisum</name>
    <name type="common">Pea aphid</name>
    <dbReference type="NCBI Taxonomy" id="7029"/>
    <lineage>
        <taxon>Eukaryota</taxon>
        <taxon>Metazoa</taxon>
        <taxon>Ecdysozoa</taxon>
        <taxon>Arthropoda</taxon>
        <taxon>Hexapoda</taxon>
        <taxon>Insecta</taxon>
        <taxon>Pterygota</taxon>
        <taxon>Neoptera</taxon>
        <taxon>Paraneoptera</taxon>
        <taxon>Hemiptera</taxon>
        <taxon>Sternorrhyncha</taxon>
        <taxon>Aphidomorpha</taxon>
        <taxon>Aphidoidea</taxon>
        <taxon>Aphididae</taxon>
        <taxon>Macrosiphini</taxon>
        <taxon>Acyrthosiphon</taxon>
    </lineage>
</organism>
<dbReference type="Gene3D" id="3.30.160.60">
    <property type="entry name" value="Classic Zinc Finger"/>
    <property type="match status" value="3"/>
</dbReference>
<dbReference type="GO" id="GO:0045476">
    <property type="term" value="P:nurse cell apoptotic process"/>
    <property type="evidence" value="ECO:0007669"/>
    <property type="project" value="UniProtKB-ARBA"/>
</dbReference>
<dbReference type="GeneID" id="100165473"/>
<comment type="function">
    <text evidence="12">Putative transcription factor required for axon growth and guidance in the central and peripheral nervous systems. Repels CNS axons away from the midline by promoting the expression of the midline repellent sli and its receptor robo.</text>
</comment>
<evidence type="ECO:0000256" key="2">
    <source>
        <dbReference type="ARBA" id="ARBA00022473"/>
    </source>
</evidence>
<dbReference type="InterPro" id="IPR011333">
    <property type="entry name" value="SKP1/BTB/POZ_sf"/>
</dbReference>
<dbReference type="GO" id="GO:0007464">
    <property type="term" value="P:R3/R4 cell fate commitment"/>
    <property type="evidence" value="ECO:0007669"/>
    <property type="project" value="UniProtKB-ARBA"/>
</dbReference>
<feature type="domain" description="C2H2-type" evidence="16">
    <location>
        <begin position="497"/>
        <end position="525"/>
    </location>
</feature>
<evidence type="ECO:0000256" key="12">
    <source>
        <dbReference type="ARBA" id="ARBA00037382"/>
    </source>
</evidence>
<dbReference type="EnsemblMetazoa" id="XM_001946774.5">
    <property type="protein sequence ID" value="XP_001946809.2"/>
    <property type="gene ID" value="LOC100165473"/>
</dbReference>
<feature type="region of interest" description="Disordered" evidence="14">
    <location>
        <begin position="288"/>
        <end position="320"/>
    </location>
</feature>
<evidence type="ECO:0000256" key="3">
    <source>
        <dbReference type="ARBA" id="ARBA00022723"/>
    </source>
</evidence>
<dbReference type="RefSeq" id="XP_001946809.2">
    <property type="nucleotide sequence ID" value="XM_001946774.5"/>
</dbReference>
<reference evidence="18" key="1">
    <citation type="submission" date="2010-06" db="EMBL/GenBank/DDBJ databases">
        <authorList>
            <person name="Jiang H."/>
            <person name="Abraham K."/>
            <person name="Ali S."/>
            <person name="Alsbrooks S.L."/>
            <person name="Anim B.N."/>
            <person name="Anosike U.S."/>
            <person name="Attaway T."/>
            <person name="Bandaranaike D.P."/>
            <person name="Battles P.K."/>
            <person name="Bell S.N."/>
            <person name="Bell A.V."/>
            <person name="Beltran B."/>
            <person name="Bickham C."/>
            <person name="Bustamante Y."/>
            <person name="Caleb T."/>
            <person name="Canada A."/>
            <person name="Cardenas V."/>
            <person name="Carter K."/>
            <person name="Chacko J."/>
            <person name="Chandrabose M.N."/>
            <person name="Chavez D."/>
            <person name="Chavez A."/>
            <person name="Chen L."/>
            <person name="Chu H.-S."/>
            <person name="Claassen K.J."/>
            <person name="Cockrell R."/>
            <person name="Collins M."/>
            <person name="Cooper J.A."/>
            <person name="Cree A."/>
            <person name="Curry S.M."/>
            <person name="Da Y."/>
            <person name="Dao M.D."/>
            <person name="Das B."/>
            <person name="Davila M.-L."/>
            <person name="Davy-Carroll L."/>
            <person name="Denson S."/>
            <person name="Dinh H."/>
            <person name="Ebong V.E."/>
            <person name="Edwards J.R."/>
            <person name="Egan A."/>
            <person name="El-Daye J."/>
            <person name="Escobedo L."/>
            <person name="Fernandez S."/>
            <person name="Fernando P.R."/>
            <person name="Flagg N."/>
            <person name="Forbes L.D."/>
            <person name="Fowler R.G."/>
            <person name="Fu Q."/>
            <person name="Gabisi R.A."/>
            <person name="Ganer J."/>
            <person name="Garbino Pronczuk A."/>
            <person name="Garcia R.M."/>
            <person name="Garner T."/>
            <person name="Garrett T.E."/>
            <person name="Gonzalez D.A."/>
            <person name="Hamid H."/>
            <person name="Hawkins E.S."/>
            <person name="Hirani K."/>
            <person name="Hogues M.E."/>
            <person name="Hollins B."/>
            <person name="Hsiao C.-H."/>
            <person name="Jabil R."/>
            <person name="James M.L."/>
            <person name="Jhangiani S.N."/>
            <person name="Johnson B."/>
            <person name="Johnson Q."/>
            <person name="Joshi V."/>
            <person name="Kalu J.B."/>
            <person name="Kam C."/>
            <person name="Kashfia A."/>
            <person name="Keebler J."/>
            <person name="Kisamo H."/>
            <person name="Kovar C.L."/>
            <person name="Lago L.A."/>
            <person name="Lai C.-Y."/>
            <person name="Laidlaw J."/>
            <person name="Lara F."/>
            <person name="Le T.-K."/>
            <person name="Lee S.L."/>
            <person name="Legall F.H."/>
            <person name="Lemon S.J."/>
            <person name="Lewis L.R."/>
            <person name="Li B."/>
            <person name="Liu Y."/>
            <person name="Liu Y.-S."/>
            <person name="Lopez J."/>
            <person name="Lozado R.J."/>
            <person name="Lu J."/>
            <person name="Madu R.C."/>
            <person name="Maheshwari M."/>
            <person name="Maheshwari R."/>
            <person name="Malloy K."/>
            <person name="Martinez E."/>
            <person name="Mathew T."/>
            <person name="Mercado I.C."/>
            <person name="Mercado C."/>
            <person name="Meyer B."/>
            <person name="Montgomery K."/>
            <person name="Morgan M.B."/>
            <person name="Munidasa M."/>
            <person name="Nazareth L.V."/>
            <person name="Nelson J."/>
            <person name="Ng B.M."/>
            <person name="Nguyen N.B."/>
            <person name="Nguyen P.Q."/>
            <person name="Nguyen T."/>
            <person name="Obregon M."/>
            <person name="Okwuonu G.O."/>
            <person name="Onwere C.G."/>
            <person name="Orozco G."/>
            <person name="Parra A."/>
            <person name="Patel S."/>
            <person name="Patil S."/>
            <person name="Perez A."/>
            <person name="Perez Y."/>
            <person name="Pham C."/>
            <person name="Primus E.L."/>
            <person name="Pu L.-L."/>
            <person name="Puazo M."/>
            <person name="Qin X."/>
            <person name="Quiroz J.B."/>
            <person name="Reese J."/>
            <person name="Richards S."/>
            <person name="Rives C.M."/>
            <person name="Robberts R."/>
            <person name="Ruiz S.J."/>
            <person name="Ruiz M.J."/>
            <person name="Santibanez J."/>
            <person name="Schneider B.W."/>
            <person name="Sisson I."/>
            <person name="Smith M."/>
            <person name="Sodergren E."/>
            <person name="Song X.-Z."/>
            <person name="Song B.B."/>
            <person name="Summersgill H."/>
            <person name="Thelus R."/>
            <person name="Thornton R.D."/>
            <person name="Trejos Z.Y."/>
            <person name="Usmani K."/>
            <person name="Vattathil S."/>
            <person name="Villasana D."/>
            <person name="Walker D.L."/>
            <person name="Wang S."/>
            <person name="Wang K."/>
            <person name="White C.S."/>
            <person name="Williams A.C."/>
            <person name="Williamson J."/>
            <person name="Wilson K."/>
            <person name="Woghiren I.O."/>
            <person name="Woodworth J.R."/>
            <person name="Worley K.C."/>
            <person name="Wright R.A."/>
            <person name="Wu W."/>
            <person name="Young L."/>
            <person name="Zhang L."/>
            <person name="Zhang J."/>
            <person name="Zhu Y."/>
            <person name="Muzny D.M."/>
            <person name="Weinstock G."/>
            <person name="Gibbs R.A."/>
        </authorList>
    </citation>
    <scope>NUCLEOTIDE SEQUENCE [LARGE SCALE GENOMIC DNA]</scope>
    <source>
        <strain evidence="18">LSR1</strain>
    </source>
</reference>
<feature type="region of interest" description="Disordered" evidence="14">
    <location>
        <begin position="353"/>
        <end position="391"/>
    </location>
</feature>
<dbReference type="PROSITE" id="PS50097">
    <property type="entry name" value="BTB"/>
    <property type="match status" value="1"/>
</dbReference>
<keyword evidence="11" id="KW-0539">Nucleus</keyword>
<dbReference type="InterPro" id="IPR000210">
    <property type="entry name" value="BTB/POZ_dom"/>
</dbReference>
<evidence type="ECO:0000256" key="5">
    <source>
        <dbReference type="ARBA" id="ARBA00022771"/>
    </source>
</evidence>
<feature type="domain" description="BTB" evidence="15">
    <location>
        <begin position="33"/>
        <end position="98"/>
    </location>
</feature>
<sequence length="579" mass="64730">MAGDNQNFCLRWNHYQSTLISVFDMFLESGTLVDCTLTAEGQYLKAHKVVLSACSPYLQLLLSQHYEKHPIVILKDVKFQELKNMIDYMYRGEVNISQDQLSTFLKAAESLQIKGLTDGGGNEDSTAFSAPVATPVRKPIQQSVTHGPSTVAQDLTIKRRPESTHIRSRDDSASPTRKRRRNQRRPLTSVDHDIHVDASNSCDVSPLQSGALSGIGIPNIPAAITKEAPLDDGDHETDNSRINNHDASVAEGVAGQKIEPIGELIEPKTENLEDINNGDSIEALTLDDNDDMDNSMDMSRAGPSHDNSNQSFNQCPMSGNQTMDEIFMDAQEAVGAHRDTQVVSMHPLIPSEEVVLQPTTVTGRELSDTDGTKESESDDGGDDYTNDDHDDDVGSILDFNEVLSVTSDIQLTATDVTATSEENGDGNEDIAKLTATIEKSYTCKVCQKQFRFKSWYNKHIAAHAIVKLHYCNNCPKHFKRLDSLERHLSTHFGGKNYDCLECGKTYTYAFNLKHHMVTQHNPNFKQIKCLKCNKSFNDARYLRYHDNRVHTYKTPYACHCGSAYPAPNELYRHSKRMNH</sequence>
<reference evidence="17" key="2">
    <citation type="submission" date="2022-06" db="UniProtKB">
        <authorList>
            <consortium name="EnsemblMetazoa"/>
        </authorList>
    </citation>
    <scope>IDENTIFICATION</scope>
</reference>
<dbReference type="GO" id="GO:0008270">
    <property type="term" value="F:zinc ion binding"/>
    <property type="evidence" value="ECO:0007669"/>
    <property type="project" value="UniProtKB-KW"/>
</dbReference>
<dbReference type="PANTHER" id="PTHR23110">
    <property type="entry name" value="BTB DOMAIN TRANSCRIPTION FACTOR"/>
    <property type="match status" value="1"/>
</dbReference>
<name>A0A8R2A0S7_ACYPI</name>
<protein>
    <submittedName>
        <fullName evidence="17">Uncharacterized protein</fullName>
    </submittedName>
</protein>
<keyword evidence="7" id="KW-0862">Zinc</keyword>
<dbReference type="InterPro" id="IPR051095">
    <property type="entry name" value="Dros_DevTransReg"/>
</dbReference>
<feature type="region of interest" description="Disordered" evidence="14">
    <location>
        <begin position="135"/>
        <end position="194"/>
    </location>
</feature>
<dbReference type="Pfam" id="PF00096">
    <property type="entry name" value="zf-C2H2"/>
    <property type="match status" value="3"/>
</dbReference>
<keyword evidence="9" id="KW-0805">Transcription regulation</keyword>
<dbReference type="Pfam" id="PF00651">
    <property type="entry name" value="BTB"/>
    <property type="match status" value="1"/>
</dbReference>
<dbReference type="InterPro" id="IPR013087">
    <property type="entry name" value="Znf_C2H2_type"/>
</dbReference>
<feature type="domain" description="C2H2-type" evidence="16">
    <location>
        <begin position="441"/>
        <end position="468"/>
    </location>
</feature>
<evidence type="ECO:0000256" key="14">
    <source>
        <dbReference type="SAM" id="MobiDB-lite"/>
    </source>
</evidence>
<accession>A0A8R2A0S7</accession>
<keyword evidence="18" id="KW-1185">Reference proteome</keyword>
<evidence type="ECO:0000259" key="16">
    <source>
        <dbReference type="PROSITE" id="PS50157"/>
    </source>
</evidence>
<dbReference type="SMART" id="SM00225">
    <property type="entry name" value="BTB"/>
    <property type="match status" value="1"/>
</dbReference>
<dbReference type="SMART" id="SM00355">
    <property type="entry name" value="ZnF_C2H2"/>
    <property type="match status" value="5"/>
</dbReference>
<evidence type="ECO:0000256" key="1">
    <source>
        <dbReference type="ARBA" id="ARBA00004123"/>
    </source>
</evidence>
<evidence type="ECO:0000256" key="13">
    <source>
        <dbReference type="PROSITE-ProRule" id="PRU00042"/>
    </source>
</evidence>
<dbReference type="GO" id="GO:0035167">
    <property type="term" value="P:larval lymph gland hemopoiesis"/>
    <property type="evidence" value="ECO:0007669"/>
    <property type="project" value="UniProtKB-ARBA"/>
</dbReference>
<evidence type="ECO:0000259" key="15">
    <source>
        <dbReference type="PROSITE" id="PS50097"/>
    </source>
</evidence>
<feature type="domain" description="C2H2-type" evidence="16">
    <location>
        <begin position="469"/>
        <end position="496"/>
    </location>
</feature>
<dbReference type="PROSITE" id="PS00028">
    <property type="entry name" value="ZINC_FINGER_C2H2_1"/>
    <property type="match status" value="4"/>
</dbReference>
<dbReference type="GO" id="GO:0045467">
    <property type="term" value="P:R7 cell development"/>
    <property type="evidence" value="ECO:0007669"/>
    <property type="project" value="UniProtKB-ARBA"/>
</dbReference>
<keyword evidence="5 13" id="KW-0863">Zinc-finger</keyword>
<evidence type="ECO:0000256" key="7">
    <source>
        <dbReference type="ARBA" id="ARBA00022833"/>
    </source>
</evidence>
<feature type="compositionally biased region" description="Basic and acidic residues" evidence="14">
    <location>
        <begin position="365"/>
        <end position="375"/>
    </location>
</feature>
<dbReference type="KEGG" id="api:100165473"/>
<evidence type="ECO:0000256" key="4">
    <source>
        <dbReference type="ARBA" id="ARBA00022737"/>
    </source>
</evidence>
<feature type="domain" description="C2H2-type" evidence="16">
    <location>
        <begin position="527"/>
        <end position="555"/>
    </location>
</feature>
<dbReference type="OrthoDB" id="407106at2759"/>
<keyword evidence="4" id="KW-0677">Repeat</keyword>
<dbReference type="GO" id="GO:0008406">
    <property type="term" value="P:gonad development"/>
    <property type="evidence" value="ECO:0007669"/>
    <property type="project" value="UniProtKB-ARBA"/>
</dbReference>
<dbReference type="FunFam" id="3.30.160.60:FF:000100">
    <property type="entry name" value="Zinc finger 45-like"/>
    <property type="match status" value="1"/>
</dbReference>
<evidence type="ECO:0000256" key="8">
    <source>
        <dbReference type="ARBA" id="ARBA00022902"/>
    </source>
</evidence>
<keyword evidence="2" id="KW-0217">Developmental protein</keyword>
<dbReference type="PANTHER" id="PTHR23110:SF111">
    <property type="entry name" value="LONGITUDINALS LACKING PROTEIN, ISOFORMS F_I_K_T"/>
    <property type="match status" value="1"/>
</dbReference>
<feature type="compositionally biased region" description="Acidic residues" evidence="14">
    <location>
        <begin position="376"/>
        <end position="391"/>
    </location>
</feature>
<keyword evidence="8" id="KW-0524">Neurogenesis</keyword>
<dbReference type="CDD" id="cd18315">
    <property type="entry name" value="BTB_POZ_BAB-like"/>
    <property type="match status" value="1"/>
</dbReference>